<feature type="transmembrane region" description="Helical" evidence="2">
    <location>
        <begin position="435"/>
        <end position="453"/>
    </location>
</feature>
<dbReference type="RefSeq" id="WP_256617981.1">
    <property type="nucleotide sequence ID" value="NZ_JANIBC010000001.1"/>
</dbReference>
<dbReference type="Gene3D" id="3.30.70.1430">
    <property type="entry name" value="Multidrug efflux transporter AcrB pore domain"/>
    <property type="match status" value="2"/>
</dbReference>
<gene>
    <name evidence="3" type="ORF">NOG11_02140</name>
</gene>
<keyword evidence="2" id="KW-1133">Transmembrane helix</keyword>
<dbReference type="Gene3D" id="3.30.2090.10">
    <property type="entry name" value="Multidrug efflux transporter AcrB TolC docking domain, DN and DC subdomains"/>
    <property type="match status" value="2"/>
</dbReference>
<dbReference type="PANTHER" id="PTHR32063">
    <property type="match status" value="1"/>
</dbReference>
<dbReference type="InterPro" id="IPR001036">
    <property type="entry name" value="Acrflvin-R"/>
</dbReference>
<feature type="transmembrane region" description="Helical" evidence="2">
    <location>
        <begin position="360"/>
        <end position="380"/>
    </location>
</feature>
<feature type="region of interest" description="Disordered" evidence="1">
    <location>
        <begin position="1036"/>
        <end position="1056"/>
    </location>
</feature>
<keyword evidence="2" id="KW-0812">Transmembrane</keyword>
<feature type="transmembrane region" description="Helical" evidence="2">
    <location>
        <begin position="12"/>
        <end position="30"/>
    </location>
</feature>
<comment type="caution">
    <text evidence="3">The sequence shown here is derived from an EMBL/GenBank/DDBJ whole genome shotgun (WGS) entry which is preliminary data.</text>
</comment>
<name>A0A9X2L6X6_9PROT</name>
<feature type="transmembrane region" description="Helical" evidence="2">
    <location>
        <begin position="989"/>
        <end position="1014"/>
    </location>
</feature>
<dbReference type="Proteomes" id="UP001142610">
    <property type="component" value="Unassembled WGS sequence"/>
</dbReference>
<evidence type="ECO:0000313" key="4">
    <source>
        <dbReference type="Proteomes" id="UP001142610"/>
    </source>
</evidence>
<feature type="transmembrane region" description="Helical" evidence="2">
    <location>
        <begin position="886"/>
        <end position="906"/>
    </location>
</feature>
<organism evidence="3 4">
    <name type="scientific">Parvularcula maris</name>
    <dbReference type="NCBI Taxonomy" id="2965077"/>
    <lineage>
        <taxon>Bacteria</taxon>
        <taxon>Pseudomonadati</taxon>
        <taxon>Pseudomonadota</taxon>
        <taxon>Alphaproteobacteria</taxon>
        <taxon>Parvularculales</taxon>
        <taxon>Parvularculaceae</taxon>
        <taxon>Parvularcula</taxon>
    </lineage>
</organism>
<keyword evidence="2" id="KW-0472">Membrane</keyword>
<proteinExistence type="predicted"/>
<feature type="transmembrane region" description="Helical" evidence="2">
    <location>
        <begin position="912"/>
        <end position="937"/>
    </location>
</feature>
<dbReference type="EMBL" id="JANIBC010000001">
    <property type="protein sequence ID" value="MCQ8184176.1"/>
    <property type="molecule type" value="Genomic_DNA"/>
</dbReference>
<dbReference type="InterPro" id="IPR027463">
    <property type="entry name" value="AcrB_DN_DC_subdom"/>
</dbReference>
<feature type="transmembrane region" description="Helical" evidence="2">
    <location>
        <begin position="860"/>
        <end position="879"/>
    </location>
</feature>
<evidence type="ECO:0000256" key="1">
    <source>
        <dbReference type="SAM" id="MobiDB-lite"/>
    </source>
</evidence>
<dbReference type="PRINTS" id="PR00702">
    <property type="entry name" value="ACRIFLAVINRP"/>
</dbReference>
<feature type="transmembrane region" description="Helical" evidence="2">
    <location>
        <begin position="386"/>
        <end position="406"/>
    </location>
</feature>
<sequence length="1056" mass="116671">MNGLIGWWAKNSVAANLLMFFIIIIGIFTYNNSLSRETFPSVAQEAVEVNISWPGASPTDSEEQLLLRMEEAVANLENIEELTSTAYEGGASMTVEMEKGGDFDSFLNEVKSRIDGVSNLPQDSFPPVVRRQNFQQELAFMDLTGDETVEFRDLNRLARELRDELAALPGGSPIVDVDGLRTEEVSIEISETALRRYGLTFGEVAQAVRRASLNLSMGEVQTTTGNIPLATRNLADTSEEFGEIVVRQNLDGSIIRVKDIATVIDGFPDSNYIYEIDGKIGMTLTVRQPTDSDVIAIVDVLENWVEERSKTLPPGVELTFAFTLAEFYEGRFKLVTGNAAQGLVLVLIILMLFLRPTVAFWVAAGIGVSFLGTFILFPILGVSLNMLSLFGLLLVIGIVVDDALVVGESINRQVEVGKTGLDAAVIGTQIVAKPVLFAVLTTMLAFSPFLIIGGDFGGWLSSISWVVILALTFSLIESFLILPSHLAHLKPPSDTGILKFQRKLADGLLWFADRFYRPLITMAIHGRAITITLFIGLFAVSVALLNQGWIQFAFFPDVENRFIQTRIAMQQGTSWERQMQVFDQVQAADAELRKELEERLGKDVVNSTSTRAWTGTVFSFNVFLDSEERGDITMAEIGDIYRDKIGPVPDAEEIEISSNFSGSNNRFFLSIEATDLDQAAAASNEIKEYMRSVPILYDVRDNLQAPLDEKRLVLKPGAERFGVTVQDVALQLRQAYFGEEVQRLPRDGQDVRVIVRYPEAQRRSLEGLFSDFRIRTPDGRQIPISSVAEFENGPAVRFIRRTDRKRSVTVFARIRDGADAGPFRGQFYGQVVPEILSKYPDVSVKQRGADQEQNKFLGELFVLSIAVLFGMYMLLAIAFGSYFQPILIMSAIPFGFMGAVFGHLIWGVDFAMFSFFGIAAAAGVVVNDNLVLVDYVNRLRSEGAGAFAALVEAGTVRFRPILLTSVTTFIGLLPILFEQSLDAQFLKPVVISLAFGVLFALFVTLFFVPAMYAVGADIQRFFRSLWTGERQPRLGEGASLDGIPEIKGSGQHAPAE</sequence>
<feature type="transmembrane region" description="Helical" evidence="2">
    <location>
        <begin position="459"/>
        <end position="482"/>
    </location>
</feature>
<dbReference type="SUPFAM" id="SSF82693">
    <property type="entry name" value="Multidrug efflux transporter AcrB pore domain, PN1, PN2, PC1 and PC2 subdomains"/>
    <property type="match status" value="2"/>
</dbReference>
<keyword evidence="4" id="KW-1185">Reference proteome</keyword>
<dbReference type="Gene3D" id="3.30.70.1320">
    <property type="entry name" value="Multidrug efflux transporter AcrB pore domain like"/>
    <property type="match status" value="1"/>
</dbReference>
<accession>A0A9X2L6X6</accession>
<dbReference type="Gene3D" id="3.30.70.1440">
    <property type="entry name" value="Multidrug efflux transporter AcrB pore domain"/>
    <property type="match status" value="1"/>
</dbReference>
<dbReference type="SUPFAM" id="SSF82714">
    <property type="entry name" value="Multidrug efflux transporter AcrB TolC docking domain, DN and DC subdomains"/>
    <property type="match status" value="2"/>
</dbReference>
<protein>
    <submittedName>
        <fullName evidence="3">Efflux RND transporter permease subunit</fullName>
    </submittedName>
</protein>
<reference evidence="3" key="1">
    <citation type="submission" date="2022-07" db="EMBL/GenBank/DDBJ databases">
        <title>Parvularcula maris sp. nov., an algicidal bacterium isolated from seawater.</title>
        <authorList>
            <person name="Li F."/>
        </authorList>
    </citation>
    <scope>NUCLEOTIDE SEQUENCE</scope>
    <source>
        <strain evidence="3">BGMRC 0090</strain>
    </source>
</reference>
<feature type="transmembrane region" description="Helical" evidence="2">
    <location>
        <begin position="524"/>
        <end position="545"/>
    </location>
</feature>
<dbReference type="Gene3D" id="1.20.1640.10">
    <property type="entry name" value="Multidrug efflux transporter AcrB transmembrane domain"/>
    <property type="match status" value="2"/>
</dbReference>
<dbReference type="GO" id="GO:0042910">
    <property type="term" value="F:xenobiotic transmembrane transporter activity"/>
    <property type="evidence" value="ECO:0007669"/>
    <property type="project" value="TreeGrafter"/>
</dbReference>
<dbReference type="GO" id="GO:0005886">
    <property type="term" value="C:plasma membrane"/>
    <property type="evidence" value="ECO:0007669"/>
    <property type="project" value="TreeGrafter"/>
</dbReference>
<evidence type="ECO:0000256" key="2">
    <source>
        <dbReference type="SAM" id="Phobius"/>
    </source>
</evidence>
<feature type="transmembrane region" description="Helical" evidence="2">
    <location>
        <begin position="958"/>
        <end position="977"/>
    </location>
</feature>
<dbReference type="PANTHER" id="PTHR32063:SF33">
    <property type="entry name" value="RND SUPERFAMILY EFFLUX PUMP PERMEASE COMPONENT"/>
    <property type="match status" value="1"/>
</dbReference>
<dbReference type="Pfam" id="PF00873">
    <property type="entry name" value="ACR_tran"/>
    <property type="match status" value="1"/>
</dbReference>
<evidence type="ECO:0000313" key="3">
    <source>
        <dbReference type="EMBL" id="MCQ8184176.1"/>
    </source>
</evidence>
<dbReference type="SUPFAM" id="SSF82866">
    <property type="entry name" value="Multidrug efflux transporter AcrB transmembrane domain"/>
    <property type="match status" value="2"/>
</dbReference>
<dbReference type="AlphaFoldDB" id="A0A9X2L6X6"/>
<feature type="transmembrane region" description="Helical" evidence="2">
    <location>
        <begin position="334"/>
        <end position="353"/>
    </location>
</feature>